<comment type="caution">
    <text evidence="11">The sequence shown here is derived from an EMBL/GenBank/DDBJ whole genome shotgun (WGS) entry which is preliminary data.</text>
</comment>
<dbReference type="PANTHER" id="PTHR33695:SF1">
    <property type="entry name" value="LIPOPROTEIN SIGNAL PEPTIDASE"/>
    <property type="match status" value="1"/>
</dbReference>
<evidence type="ECO:0000256" key="5">
    <source>
        <dbReference type="ARBA" id="ARBA00022750"/>
    </source>
</evidence>
<feature type="transmembrane region" description="Helical" evidence="9">
    <location>
        <begin position="92"/>
        <end position="111"/>
    </location>
</feature>
<dbReference type="PRINTS" id="PR00781">
    <property type="entry name" value="LIPOSIGPTASE"/>
</dbReference>
<evidence type="ECO:0000256" key="4">
    <source>
        <dbReference type="ARBA" id="ARBA00022692"/>
    </source>
</evidence>
<gene>
    <name evidence="9" type="primary">lspA</name>
    <name evidence="11" type="ORF">HNQ46_001371</name>
</gene>
<organism evidence="11 12">
    <name type="scientific">Oribacterium sinus</name>
    <dbReference type="NCBI Taxonomy" id="237576"/>
    <lineage>
        <taxon>Bacteria</taxon>
        <taxon>Bacillati</taxon>
        <taxon>Bacillota</taxon>
        <taxon>Clostridia</taxon>
        <taxon>Lachnospirales</taxon>
        <taxon>Lachnospiraceae</taxon>
        <taxon>Oribacterium</taxon>
    </lineage>
</organism>
<evidence type="ECO:0000256" key="9">
    <source>
        <dbReference type="HAMAP-Rule" id="MF_00161"/>
    </source>
</evidence>
<comment type="subcellular location">
    <subcellularLocation>
        <location evidence="9">Cell membrane</location>
        <topology evidence="9">Multi-pass membrane protein</topology>
    </subcellularLocation>
</comment>
<protein>
    <recommendedName>
        <fullName evidence="9">Lipoprotein signal peptidase</fullName>
        <ecNumber evidence="9">3.4.23.36</ecNumber>
    </recommendedName>
    <alternativeName>
        <fullName evidence="9">Prolipoprotein signal peptidase</fullName>
    </alternativeName>
    <alternativeName>
        <fullName evidence="9">Signal peptidase II</fullName>
        <shortName evidence="9">SPase II</shortName>
    </alternativeName>
</protein>
<evidence type="ECO:0000256" key="3">
    <source>
        <dbReference type="ARBA" id="ARBA00022670"/>
    </source>
</evidence>
<dbReference type="GO" id="GO:0006508">
    <property type="term" value="P:proteolysis"/>
    <property type="evidence" value="ECO:0007669"/>
    <property type="project" value="UniProtKB-KW"/>
</dbReference>
<evidence type="ECO:0000256" key="2">
    <source>
        <dbReference type="ARBA" id="ARBA00022475"/>
    </source>
</evidence>
<comment type="similarity">
    <text evidence="1 9 10">Belongs to the peptidase A8 family.</text>
</comment>
<keyword evidence="2 9" id="KW-1003">Cell membrane</keyword>
<feature type="active site" evidence="9">
    <location>
        <position position="137"/>
    </location>
</feature>
<evidence type="ECO:0000313" key="11">
    <source>
        <dbReference type="EMBL" id="MBB6041391.1"/>
    </source>
</evidence>
<comment type="pathway">
    <text evidence="9">Protein modification; lipoprotein biosynthesis (signal peptide cleavage).</text>
</comment>
<evidence type="ECO:0000256" key="10">
    <source>
        <dbReference type="RuleBase" id="RU004181"/>
    </source>
</evidence>
<name>A0A7W9W0Z2_9FIRM</name>
<comment type="function">
    <text evidence="9">This protein specifically catalyzes the removal of signal peptides from prolipoproteins.</text>
</comment>
<dbReference type="EMBL" id="JACHHH010000006">
    <property type="protein sequence ID" value="MBB6041391.1"/>
    <property type="molecule type" value="Genomic_DNA"/>
</dbReference>
<evidence type="ECO:0000256" key="1">
    <source>
        <dbReference type="ARBA" id="ARBA00006139"/>
    </source>
</evidence>
<dbReference type="AlphaFoldDB" id="A0A7W9W0Z2"/>
<feature type="transmembrane region" description="Helical" evidence="9">
    <location>
        <begin position="132"/>
        <end position="155"/>
    </location>
</feature>
<keyword evidence="6 9" id="KW-0378">Hydrolase</keyword>
<proteinExistence type="inferred from homology"/>
<dbReference type="HAMAP" id="MF_00161">
    <property type="entry name" value="LspA"/>
    <property type="match status" value="1"/>
</dbReference>
<keyword evidence="4 9" id="KW-0812">Transmembrane</keyword>
<dbReference type="PANTHER" id="PTHR33695">
    <property type="entry name" value="LIPOPROTEIN SIGNAL PEPTIDASE"/>
    <property type="match status" value="1"/>
</dbReference>
<keyword evidence="8 9" id="KW-0472">Membrane</keyword>
<dbReference type="GO" id="GO:0005886">
    <property type="term" value="C:plasma membrane"/>
    <property type="evidence" value="ECO:0007669"/>
    <property type="project" value="UniProtKB-SubCell"/>
</dbReference>
<comment type="catalytic activity">
    <reaction evidence="9">
        <text>Release of signal peptides from bacterial membrane prolipoproteins. Hydrolyzes -Xaa-Yaa-Zaa-|-(S,diacylglyceryl)Cys-, in which Xaa is hydrophobic (preferably Leu), and Yaa (Ala or Ser) and Zaa (Gly or Ala) have small, neutral side chains.</text>
        <dbReference type="EC" id="3.4.23.36"/>
    </reaction>
</comment>
<evidence type="ECO:0000313" key="12">
    <source>
        <dbReference type="Proteomes" id="UP000522163"/>
    </source>
</evidence>
<dbReference type="RefSeq" id="WP_183684015.1">
    <property type="nucleotide sequence ID" value="NZ_JACHHH010000006.1"/>
</dbReference>
<dbReference type="GO" id="GO:0004190">
    <property type="term" value="F:aspartic-type endopeptidase activity"/>
    <property type="evidence" value="ECO:0007669"/>
    <property type="project" value="UniProtKB-UniRule"/>
</dbReference>
<dbReference type="UniPathway" id="UPA00665"/>
<dbReference type="InterPro" id="IPR001872">
    <property type="entry name" value="Peptidase_A8"/>
</dbReference>
<dbReference type="GeneID" id="85014910"/>
<feature type="transmembrane region" description="Helical" evidence="9">
    <location>
        <begin position="66"/>
        <end position="86"/>
    </location>
</feature>
<accession>A0A7W9W0Z2</accession>
<evidence type="ECO:0000256" key="7">
    <source>
        <dbReference type="ARBA" id="ARBA00022989"/>
    </source>
</evidence>
<reference evidence="11 12" key="1">
    <citation type="submission" date="2020-08" db="EMBL/GenBank/DDBJ databases">
        <title>Genomic Encyclopedia of Type Strains, Phase IV (KMG-IV): sequencing the most valuable type-strain genomes for metagenomic binning, comparative biology and taxonomic classification.</title>
        <authorList>
            <person name="Goeker M."/>
        </authorList>
    </citation>
    <scope>NUCLEOTIDE SEQUENCE [LARGE SCALE GENOMIC DNA]</scope>
    <source>
        <strain evidence="11 12">DSM 17245</strain>
    </source>
</reference>
<dbReference type="Proteomes" id="UP000522163">
    <property type="component" value="Unassembled WGS sequence"/>
</dbReference>
<sequence>MSKKGTSWIVFFLCSALLIFLDQWTKALAVEYLKSGKEIQLIPNILSLLYVENAGAAFGILHGQQIIFLLITIIVLAGVLIIFHKTPIKKRYLPFLFSLLLVFSGAIGNCIDRQRQAYVVDFIYFRPIDFPVFNLADIYVTGACFFLLFLFFFYYKEEEFSFLKEKK</sequence>
<dbReference type="EC" id="3.4.23.36" evidence="9"/>
<keyword evidence="5 9" id="KW-0064">Aspartyl protease</keyword>
<keyword evidence="7 9" id="KW-1133">Transmembrane helix</keyword>
<feature type="transmembrane region" description="Helical" evidence="9">
    <location>
        <begin position="39"/>
        <end position="61"/>
    </location>
</feature>
<evidence type="ECO:0000256" key="6">
    <source>
        <dbReference type="ARBA" id="ARBA00022801"/>
    </source>
</evidence>
<keyword evidence="3 9" id="KW-0645">Protease</keyword>
<evidence type="ECO:0000256" key="8">
    <source>
        <dbReference type="ARBA" id="ARBA00023136"/>
    </source>
</evidence>
<feature type="active site" evidence="9">
    <location>
        <position position="121"/>
    </location>
</feature>
<dbReference type="NCBIfam" id="TIGR00077">
    <property type="entry name" value="lspA"/>
    <property type="match status" value="1"/>
</dbReference>
<dbReference type="Pfam" id="PF01252">
    <property type="entry name" value="Peptidase_A8"/>
    <property type="match status" value="1"/>
</dbReference>